<dbReference type="CDD" id="cd14789">
    <property type="entry name" value="Tiki"/>
    <property type="match status" value="1"/>
</dbReference>
<evidence type="ECO:0000256" key="1">
    <source>
        <dbReference type="ARBA" id="ARBA00001936"/>
    </source>
</evidence>
<dbReference type="GO" id="GO:0046872">
    <property type="term" value="F:metal ion binding"/>
    <property type="evidence" value="ECO:0007669"/>
    <property type="project" value="UniProtKB-KW"/>
</dbReference>
<comment type="cofactor">
    <cofactor evidence="2">
        <name>Co(2+)</name>
        <dbReference type="ChEBI" id="CHEBI:48828"/>
    </cofactor>
</comment>
<dbReference type="GO" id="GO:0004222">
    <property type="term" value="F:metalloendopeptidase activity"/>
    <property type="evidence" value="ECO:0007669"/>
    <property type="project" value="TreeGrafter"/>
</dbReference>
<keyword evidence="5" id="KW-0812">Transmembrane</keyword>
<keyword evidence="10" id="KW-0482">Metalloprotease</keyword>
<keyword evidence="12" id="KW-0325">Glycoprotein</keyword>
<dbReference type="PANTHER" id="PTHR31120:SF6">
    <property type="entry name" value="METALLOPROTEASE TIKI HOMOLOG"/>
    <property type="match status" value="1"/>
</dbReference>
<dbReference type="InterPro" id="IPR040230">
    <property type="entry name" value="TIKI1/2-like"/>
</dbReference>
<keyword evidence="14" id="KW-1185">Reference proteome</keyword>
<dbReference type="AlphaFoldDB" id="A0A2V1H4D3"/>
<keyword evidence="9" id="KW-1133">Transmembrane helix</keyword>
<evidence type="ECO:0000256" key="10">
    <source>
        <dbReference type="ARBA" id="ARBA00023049"/>
    </source>
</evidence>
<evidence type="ECO:0000256" key="11">
    <source>
        <dbReference type="ARBA" id="ARBA00023136"/>
    </source>
</evidence>
<dbReference type="OrthoDB" id="357294at2"/>
<dbReference type="GO" id="GO:0006508">
    <property type="term" value="P:proteolysis"/>
    <property type="evidence" value="ECO:0007669"/>
    <property type="project" value="UniProtKB-KW"/>
</dbReference>
<comment type="caution">
    <text evidence="13">The sequence shown here is derived from an EMBL/GenBank/DDBJ whole genome shotgun (WGS) entry which is preliminary data.</text>
</comment>
<organism evidence="13 14">
    <name type="scientific">Pelagibaculum spongiae</name>
    <dbReference type="NCBI Taxonomy" id="2080658"/>
    <lineage>
        <taxon>Bacteria</taxon>
        <taxon>Pseudomonadati</taxon>
        <taxon>Pseudomonadota</taxon>
        <taxon>Gammaproteobacteria</taxon>
        <taxon>Oceanospirillales</taxon>
        <taxon>Pelagibaculum</taxon>
    </lineage>
</organism>
<evidence type="ECO:0000313" key="14">
    <source>
        <dbReference type="Proteomes" id="UP000244906"/>
    </source>
</evidence>
<proteinExistence type="predicted"/>
<gene>
    <name evidence="13" type="ORF">DC094_07900</name>
</gene>
<keyword evidence="8" id="KW-0378">Hydrolase</keyword>
<accession>A0A2V1H4D3</accession>
<sequence>MPTINSLVFVQRSVFLQLQSDYLIKLVWITLLSVMLAFSVQAKPFLWKIESASSAKPSWVFGTIHVRSPQVNDLPPVVNRAIKNADVLVTEIDFDAIDLAATLQATQLPAGQNLQKLLPTKLWRQLDSRMKKISSLMSANILNQFKIWTAAVTLVTIGDELKYPGLMALDMKLATDAKAAGKETDGLETFAEQLSIFDRLSTREQIQMLKDTLDVLDQAESKNIDPIAQIETAWLSGDATELNRQMLLWQGDNQQFNKKFNRIAIEQRNQTMAERITQKMRQQPNKSFFFAVGAGHLIGDKSVQVHLQKMGNQLNRL</sequence>
<evidence type="ECO:0000256" key="2">
    <source>
        <dbReference type="ARBA" id="ARBA00001941"/>
    </source>
</evidence>
<comment type="subcellular location">
    <subcellularLocation>
        <location evidence="3">Membrane</location>
        <topology evidence="3">Single-pass type I membrane protein</topology>
    </subcellularLocation>
</comment>
<name>A0A2V1H4D3_9GAMM</name>
<evidence type="ECO:0008006" key="15">
    <source>
        <dbReference type="Google" id="ProtNLM"/>
    </source>
</evidence>
<dbReference type="PANTHER" id="PTHR31120">
    <property type="entry name" value="METALLOPROTEASE TIKI"/>
    <property type="match status" value="1"/>
</dbReference>
<dbReference type="Pfam" id="PF01963">
    <property type="entry name" value="TraB_PrgY_gumN"/>
    <property type="match status" value="1"/>
</dbReference>
<evidence type="ECO:0000256" key="3">
    <source>
        <dbReference type="ARBA" id="ARBA00004479"/>
    </source>
</evidence>
<dbReference type="GO" id="GO:0030178">
    <property type="term" value="P:negative regulation of Wnt signaling pathway"/>
    <property type="evidence" value="ECO:0007669"/>
    <property type="project" value="InterPro"/>
</dbReference>
<keyword evidence="6" id="KW-0479">Metal-binding</keyword>
<evidence type="ECO:0000313" key="13">
    <source>
        <dbReference type="EMBL" id="PVZ70496.1"/>
    </source>
</evidence>
<evidence type="ECO:0000256" key="5">
    <source>
        <dbReference type="ARBA" id="ARBA00022692"/>
    </source>
</evidence>
<reference evidence="13 14" key="1">
    <citation type="submission" date="2018-04" db="EMBL/GenBank/DDBJ databases">
        <title>Thalassorhabdus spongiae gen. nov., sp. nov., isolated from a marine sponge in South-West Iceland.</title>
        <authorList>
            <person name="Knobloch S."/>
            <person name="Daussin A."/>
            <person name="Johannsson R."/>
            <person name="Marteinsson V.T."/>
        </authorList>
    </citation>
    <scope>NUCLEOTIDE SEQUENCE [LARGE SCALE GENOMIC DNA]</scope>
    <source>
        <strain evidence="13 14">Hp12</strain>
    </source>
</reference>
<evidence type="ECO:0000256" key="7">
    <source>
        <dbReference type="ARBA" id="ARBA00022729"/>
    </source>
</evidence>
<evidence type="ECO:0000256" key="4">
    <source>
        <dbReference type="ARBA" id="ARBA00022670"/>
    </source>
</evidence>
<comment type="cofactor">
    <cofactor evidence="1">
        <name>Mn(2+)</name>
        <dbReference type="ChEBI" id="CHEBI:29035"/>
    </cofactor>
</comment>
<dbReference type="EMBL" id="QDDL01000002">
    <property type="protein sequence ID" value="PVZ70496.1"/>
    <property type="molecule type" value="Genomic_DNA"/>
</dbReference>
<evidence type="ECO:0000256" key="6">
    <source>
        <dbReference type="ARBA" id="ARBA00022723"/>
    </source>
</evidence>
<dbReference type="GO" id="GO:0016020">
    <property type="term" value="C:membrane"/>
    <property type="evidence" value="ECO:0007669"/>
    <property type="project" value="UniProtKB-SubCell"/>
</dbReference>
<dbReference type="Proteomes" id="UP000244906">
    <property type="component" value="Unassembled WGS sequence"/>
</dbReference>
<protein>
    <recommendedName>
        <fullName evidence="15">TraB/GumN family protein</fullName>
    </recommendedName>
</protein>
<keyword evidence="11" id="KW-0472">Membrane</keyword>
<keyword evidence="7" id="KW-0732">Signal</keyword>
<evidence type="ECO:0000256" key="8">
    <source>
        <dbReference type="ARBA" id="ARBA00022801"/>
    </source>
</evidence>
<dbReference type="RefSeq" id="WP_116686569.1">
    <property type="nucleotide sequence ID" value="NZ_CAWNYD010000002.1"/>
</dbReference>
<evidence type="ECO:0000256" key="9">
    <source>
        <dbReference type="ARBA" id="ARBA00022989"/>
    </source>
</evidence>
<keyword evidence="4" id="KW-0645">Protease</keyword>
<dbReference type="InterPro" id="IPR002816">
    <property type="entry name" value="TraB/PrgY/GumN_fam"/>
</dbReference>
<evidence type="ECO:0000256" key="12">
    <source>
        <dbReference type="ARBA" id="ARBA00023180"/>
    </source>
</evidence>